<name>A0A1M6R0C3_9FLAO</name>
<dbReference type="STRING" id="216903.SAMN05444371_1618"/>
<reference evidence="2" key="1">
    <citation type="submission" date="2016-11" db="EMBL/GenBank/DDBJ databases">
        <authorList>
            <person name="Varghese N."/>
            <person name="Submissions S."/>
        </authorList>
    </citation>
    <scope>NUCLEOTIDE SEQUENCE [LARGE SCALE GENOMIC DNA]</scope>
    <source>
        <strain evidence="2">DSM 18016</strain>
    </source>
</reference>
<evidence type="ECO:0000313" key="1">
    <source>
        <dbReference type="EMBL" id="SHK25945.1"/>
    </source>
</evidence>
<gene>
    <name evidence="1" type="ORF">SAMN05444371_1618</name>
</gene>
<evidence type="ECO:0000313" key="2">
    <source>
        <dbReference type="Proteomes" id="UP000184498"/>
    </source>
</evidence>
<dbReference type="EMBL" id="FRAM01000002">
    <property type="protein sequence ID" value="SHK25945.1"/>
    <property type="molecule type" value="Genomic_DNA"/>
</dbReference>
<sequence length="385" mass="43588">MRLLFFWPACRHESLLPFFIAFFPLFSMAQEDSLRQAPARNPLVIEFDLENGGILKQKELRDMTYKDAYYQGANLRIGWKQNSKRYAYNALYNNPIYGVGIYSGTFNNDIIGNPFAVYGFVQVPFSPESDRRWSFDYRIALGLTGNFKPYDKVDNPLNLAIGSRNNVFIDFGLRAQYRLHAKWKAGIGVSFHHFSNGAMALPNRGINLVPLSLSVSYQPHPEAMIRHDAPIAPFPKKWLYHINLGTGVKQLSPDSDDSYLKATIGIYASRHVSHKWRLGAGVDFYYSGSGNDSKVAGRKAGAFGSQFSGGPTLYIVHILDERLVLNGNIGYYLHRQEFNGEVNPFFLRAGARYYVYKNINAGVSIKAHMGKADFVEWTVGYTINR</sequence>
<dbReference type="RefSeq" id="WP_221405655.1">
    <property type="nucleotide sequence ID" value="NZ_FRAM01000002.1"/>
</dbReference>
<protein>
    <submittedName>
        <fullName evidence="1">Lipid A 3-O-deacylase (PagL)</fullName>
    </submittedName>
</protein>
<organism evidence="1 2">
    <name type="scientific">Epilithonimonas mollis</name>
    <dbReference type="NCBI Taxonomy" id="216903"/>
    <lineage>
        <taxon>Bacteria</taxon>
        <taxon>Pseudomonadati</taxon>
        <taxon>Bacteroidota</taxon>
        <taxon>Flavobacteriia</taxon>
        <taxon>Flavobacteriales</taxon>
        <taxon>Weeksellaceae</taxon>
        <taxon>Chryseobacterium group</taxon>
        <taxon>Epilithonimonas</taxon>
    </lineage>
</organism>
<dbReference type="Proteomes" id="UP000184498">
    <property type="component" value="Unassembled WGS sequence"/>
</dbReference>
<accession>A0A1M6R0C3</accession>
<dbReference type="InterPro" id="IPR018550">
    <property type="entry name" value="Lipid-A_deacylase-rel"/>
</dbReference>
<dbReference type="Gene3D" id="2.40.160.20">
    <property type="match status" value="1"/>
</dbReference>
<proteinExistence type="predicted"/>
<dbReference type="Pfam" id="PF09411">
    <property type="entry name" value="PagL"/>
    <property type="match status" value="1"/>
</dbReference>
<dbReference type="AlphaFoldDB" id="A0A1M6R0C3"/>
<keyword evidence="2" id="KW-1185">Reference proteome</keyword>